<dbReference type="InterPro" id="IPR027056">
    <property type="entry name" value="Gluconate_2DH_su3"/>
</dbReference>
<name>A0A5C4SR19_9FLAO</name>
<gene>
    <name evidence="2" type="ORF">FGF67_04365</name>
</gene>
<dbReference type="AlphaFoldDB" id="A0A5C4SR19"/>
<dbReference type="PROSITE" id="PS00276">
    <property type="entry name" value="CHANNEL_COLICIN"/>
    <property type="match status" value="1"/>
</dbReference>
<protein>
    <submittedName>
        <fullName evidence="2">Gluconate 2-dehydrogenase subunit 3 family protein</fullName>
    </submittedName>
</protein>
<comment type="caution">
    <text evidence="2">The sequence shown here is derived from an EMBL/GenBank/DDBJ whole genome shotgun (WGS) entry which is preliminary data.</text>
</comment>
<organism evidence="2 3">
    <name type="scientific">Allotamlana fucoidanivorans</name>
    <dbReference type="NCBI Taxonomy" id="2583814"/>
    <lineage>
        <taxon>Bacteria</taxon>
        <taxon>Pseudomonadati</taxon>
        <taxon>Bacteroidota</taxon>
        <taxon>Flavobacteriia</taxon>
        <taxon>Flavobacteriales</taxon>
        <taxon>Flavobacteriaceae</taxon>
        <taxon>Allotamlana</taxon>
    </lineage>
</organism>
<feature type="domain" description="Channel forming colicins" evidence="1">
    <location>
        <begin position="48"/>
        <end position="59"/>
    </location>
</feature>
<dbReference type="GO" id="GO:0140911">
    <property type="term" value="F:pore-forming activity"/>
    <property type="evidence" value="ECO:0007669"/>
    <property type="project" value="InterPro"/>
</dbReference>
<dbReference type="Pfam" id="PF13618">
    <property type="entry name" value="Gluconate_2-dh3"/>
    <property type="match status" value="1"/>
</dbReference>
<accession>A0A5C4SR19</accession>
<sequence>MRPKHLKRIKTANGMDRRTAIKNLAKGLGVAAATPTIMHILVSCQDKTETWEPLFLSAEEKHIVTHLSNLFIPKTDTLGALDVNVPQFLDMMYHDIELKQNQDIFKKGATYFSHVFTKTFNKPVASGTKEDFNHLLDIYFNRSETDKQTIIKRQNQKLNHIPKDELEPFHVYKFLFSVRYYAIFGYCTSEEVGETILAYDPVPGNYLGCIPLEEATQGKTWSL</sequence>
<evidence type="ECO:0000313" key="3">
    <source>
        <dbReference type="Proteomes" id="UP000308713"/>
    </source>
</evidence>
<dbReference type="GO" id="GO:0050829">
    <property type="term" value="P:defense response to Gram-negative bacterium"/>
    <property type="evidence" value="ECO:0007669"/>
    <property type="project" value="InterPro"/>
</dbReference>
<dbReference type="Proteomes" id="UP000308713">
    <property type="component" value="Unassembled WGS sequence"/>
</dbReference>
<evidence type="ECO:0000313" key="2">
    <source>
        <dbReference type="EMBL" id="TNJ46235.1"/>
    </source>
</evidence>
<evidence type="ECO:0000259" key="1">
    <source>
        <dbReference type="PROSITE" id="PS00276"/>
    </source>
</evidence>
<dbReference type="GO" id="GO:0016020">
    <property type="term" value="C:membrane"/>
    <property type="evidence" value="ECO:0007669"/>
    <property type="project" value="InterPro"/>
</dbReference>
<dbReference type="InterPro" id="IPR000293">
    <property type="entry name" value="Channel_colicin_C"/>
</dbReference>
<proteinExistence type="predicted"/>
<keyword evidence="3" id="KW-1185">Reference proteome</keyword>
<reference evidence="2 3" key="1">
    <citation type="submission" date="2019-05" db="EMBL/GenBank/DDBJ databases">
        <title>Tamlana fucoidanivorans sp. nov., isolated from the surface of algae collected from Fujian province in China.</title>
        <authorList>
            <person name="Li J."/>
        </authorList>
    </citation>
    <scope>NUCLEOTIDE SEQUENCE [LARGE SCALE GENOMIC DNA]</scope>
    <source>
        <strain evidence="2 3">CW2-9</strain>
    </source>
</reference>
<dbReference type="GO" id="GO:0031640">
    <property type="term" value="P:killing of cells of another organism"/>
    <property type="evidence" value="ECO:0007669"/>
    <property type="project" value="InterPro"/>
</dbReference>
<dbReference type="EMBL" id="VDCS01000003">
    <property type="protein sequence ID" value="TNJ46235.1"/>
    <property type="molecule type" value="Genomic_DNA"/>
</dbReference>